<comment type="caution">
    <text evidence="1">The sequence shown here is derived from an EMBL/GenBank/DDBJ whole genome shotgun (WGS) entry which is preliminary data.</text>
</comment>
<feature type="non-terminal residue" evidence="1">
    <location>
        <position position="1"/>
    </location>
</feature>
<proteinExistence type="predicted"/>
<gene>
    <name evidence="1" type="ORF">HAX54_023163</name>
</gene>
<organism evidence="1 2">
    <name type="scientific">Datura stramonium</name>
    <name type="common">Jimsonweed</name>
    <name type="synonym">Common thornapple</name>
    <dbReference type="NCBI Taxonomy" id="4076"/>
    <lineage>
        <taxon>Eukaryota</taxon>
        <taxon>Viridiplantae</taxon>
        <taxon>Streptophyta</taxon>
        <taxon>Embryophyta</taxon>
        <taxon>Tracheophyta</taxon>
        <taxon>Spermatophyta</taxon>
        <taxon>Magnoliopsida</taxon>
        <taxon>eudicotyledons</taxon>
        <taxon>Gunneridae</taxon>
        <taxon>Pentapetalae</taxon>
        <taxon>asterids</taxon>
        <taxon>lamiids</taxon>
        <taxon>Solanales</taxon>
        <taxon>Solanaceae</taxon>
        <taxon>Solanoideae</taxon>
        <taxon>Datureae</taxon>
        <taxon>Datura</taxon>
    </lineage>
</organism>
<protein>
    <submittedName>
        <fullName evidence="1">Uncharacterized protein</fullName>
    </submittedName>
</protein>
<evidence type="ECO:0000313" key="1">
    <source>
        <dbReference type="EMBL" id="MCD9638940.1"/>
    </source>
</evidence>
<name>A0ABS8UYN2_DATST</name>
<keyword evidence="2" id="KW-1185">Reference proteome</keyword>
<dbReference type="EMBL" id="JACEIK010002801">
    <property type="protein sequence ID" value="MCD9638940.1"/>
    <property type="molecule type" value="Genomic_DNA"/>
</dbReference>
<dbReference type="Proteomes" id="UP000823775">
    <property type="component" value="Unassembled WGS sequence"/>
</dbReference>
<reference evidence="1 2" key="1">
    <citation type="journal article" date="2021" name="BMC Genomics">
        <title>Datura genome reveals duplications of psychoactive alkaloid biosynthetic genes and high mutation rate following tissue culture.</title>
        <authorList>
            <person name="Rajewski A."/>
            <person name="Carter-House D."/>
            <person name="Stajich J."/>
            <person name="Litt A."/>
        </authorList>
    </citation>
    <scope>NUCLEOTIDE SEQUENCE [LARGE SCALE GENOMIC DNA]</scope>
    <source>
        <strain evidence="1">AR-01</strain>
    </source>
</reference>
<evidence type="ECO:0000313" key="2">
    <source>
        <dbReference type="Proteomes" id="UP000823775"/>
    </source>
</evidence>
<accession>A0ABS8UYN2</accession>
<sequence length="64" mass="7350">IWAYVRVVINIEFDHYASEDIVLELEEGNEHSDIHSEMQSASANAMELLRGKIRDDIIRSPSHV</sequence>